<dbReference type="PANTHER" id="PTHR12995:SF4">
    <property type="entry name" value="FI21814P1"/>
    <property type="match status" value="1"/>
</dbReference>
<feature type="transmembrane region" description="Helical" evidence="6">
    <location>
        <begin position="34"/>
        <end position="55"/>
    </location>
</feature>
<dbReference type="AlphaFoldDB" id="A0A0N4YWY3"/>
<proteinExistence type="inferred from homology"/>
<evidence type="ECO:0000313" key="9">
    <source>
        <dbReference type="WBParaSite" id="NBR_0002175501-mRNA-1"/>
    </source>
</evidence>
<evidence type="ECO:0000256" key="1">
    <source>
        <dbReference type="ARBA" id="ARBA00004141"/>
    </source>
</evidence>
<evidence type="ECO:0000256" key="5">
    <source>
        <dbReference type="ARBA" id="ARBA00023136"/>
    </source>
</evidence>
<dbReference type="PANTHER" id="PTHR12995">
    <property type="entry name" value="FI21814P1"/>
    <property type="match status" value="1"/>
</dbReference>
<dbReference type="WBParaSite" id="NBR_0002175501-mRNA-1">
    <property type="protein sequence ID" value="NBR_0002175501-mRNA-1"/>
    <property type="gene ID" value="NBR_0002175501"/>
</dbReference>
<evidence type="ECO:0000256" key="3">
    <source>
        <dbReference type="ARBA" id="ARBA00022692"/>
    </source>
</evidence>
<keyword evidence="4 6" id="KW-1133">Transmembrane helix</keyword>
<dbReference type="GO" id="GO:0016020">
    <property type="term" value="C:membrane"/>
    <property type="evidence" value="ECO:0007669"/>
    <property type="project" value="UniProtKB-SubCell"/>
</dbReference>
<reference evidence="9" key="1">
    <citation type="submission" date="2017-02" db="UniProtKB">
        <authorList>
            <consortium name="WormBaseParasite"/>
        </authorList>
    </citation>
    <scope>IDENTIFICATION</scope>
</reference>
<keyword evidence="8" id="KW-1185">Reference proteome</keyword>
<comment type="subcellular location">
    <subcellularLocation>
        <location evidence="1">Membrane</location>
        <topology evidence="1">Multi-pass membrane protein</topology>
    </subcellularLocation>
</comment>
<dbReference type="Proteomes" id="UP000271162">
    <property type="component" value="Unassembled WGS sequence"/>
</dbReference>
<evidence type="ECO:0000256" key="6">
    <source>
        <dbReference type="SAM" id="Phobius"/>
    </source>
</evidence>
<feature type="transmembrane region" description="Helical" evidence="6">
    <location>
        <begin position="7"/>
        <end position="28"/>
    </location>
</feature>
<evidence type="ECO:0000313" key="7">
    <source>
        <dbReference type="EMBL" id="VDL86026.1"/>
    </source>
</evidence>
<dbReference type="Pfam" id="PF10271">
    <property type="entry name" value="Tmp39"/>
    <property type="match status" value="1"/>
</dbReference>
<evidence type="ECO:0000313" key="8">
    <source>
        <dbReference type="Proteomes" id="UP000271162"/>
    </source>
</evidence>
<keyword evidence="3 6" id="KW-0812">Transmembrane</keyword>
<accession>A0A0N4YWY3</accession>
<protein>
    <submittedName>
        <fullName evidence="9">CDP-diacylglycerol--glycerol-3-phosphate 3-phosphatidyltransferase</fullName>
    </submittedName>
</protein>
<dbReference type="EMBL" id="UYSL01026820">
    <property type="protein sequence ID" value="VDL86026.1"/>
    <property type="molecule type" value="Genomic_DNA"/>
</dbReference>
<reference evidence="7 8" key="2">
    <citation type="submission" date="2018-11" db="EMBL/GenBank/DDBJ databases">
        <authorList>
            <consortium name="Pathogen Informatics"/>
        </authorList>
    </citation>
    <scope>NUCLEOTIDE SEQUENCE [LARGE SCALE GENOMIC DNA]</scope>
</reference>
<evidence type="ECO:0000256" key="2">
    <source>
        <dbReference type="ARBA" id="ARBA00010737"/>
    </source>
</evidence>
<keyword evidence="5 6" id="KW-0472">Membrane</keyword>
<gene>
    <name evidence="7" type="ORF">NBR_LOCUS21756</name>
</gene>
<organism evidence="9">
    <name type="scientific">Nippostrongylus brasiliensis</name>
    <name type="common">Rat hookworm</name>
    <dbReference type="NCBI Taxonomy" id="27835"/>
    <lineage>
        <taxon>Eukaryota</taxon>
        <taxon>Metazoa</taxon>
        <taxon>Ecdysozoa</taxon>
        <taxon>Nematoda</taxon>
        <taxon>Chromadorea</taxon>
        <taxon>Rhabditida</taxon>
        <taxon>Rhabditina</taxon>
        <taxon>Rhabditomorpha</taxon>
        <taxon>Strongyloidea</taxon>
        <taxon>Heligmosomidae</taxon>
        <taxon>Nippostrongylus</taxon>
    </lineage>
</organism>
<evidence type="ECO:0000256" key="4">
    <source>
        <dbReference type="ARBA" id="ARBA00022989"/>
    </source>
</evidence>
<name>A0A0N4YWY3_NIPBR</name>
<comment type="similarity">
    <text evidence="2">Belongs to the TMEM39 family.</text>
</comment>
<dbReference type="InterPro" id="IPR019397">
    <property type="entry name" value="Uncharacterised_TMEM39"/>
</dbReference>
<sequence length="62" mass="7045">MLCGRPCTLINGICIFEGALIVTQFWMLVLTTDWQHIVTLVLLMFANYLLLAKLFKDKVAIS</sequence>